<organism evidence="1">
    <name type="scientific">Solanum lycopersicum</name>
    <name type="common">Tomato</name>
    <name type="synonym">Lycopersicon esculentum</name>
    <dbReference type="NCBI Taxonomy" id="4081"/>
    <lineage>
        <taxon>Eukaryota</taxon>
        <taxon>Viridiplantae</taxon>
        <taxon>Streptophyta</taxon>
        <taxon>Embryophyta</taxon>
        <taxon>Tracheophyta</taxon>
        <taxon>Spermatophyta</taxon>
        <taxon>Magnoliopsida</taxon>
        <taxon>eudicotyledons</taxon>
        <taxon>Gunneridae</taxon>
        <taxon>Pentapetalae</taxon>
        <taxon>asterids</taxon>
        <taxon>lamiids</taxon>
        <taxon>Solanales</taxon>
        <taxon>Solanaceae</taxon>
        <taxon>Solanoideae</taxon>
        <taxon>Solaneae</taxon>
        <taxon>Solanum</taxon>
        <taxon>Solanum subgen. Lycopersicon</taxon>
    </lineage>
</organism>
<dbReference type="InterPro" id="IPR012337">
    <property type="entry name" value="RNaseH-like_sf"/>
</dbReference>
<dbReference type="SUPFAM" id="SSF53098">
    <property type="entry name" value="Ribonuclease H-like"/>
    <property type="match status" value="1"/>
</dbReference>
<name>A0A3Q7JAU3_SOLLC</name>
<dbReference type="PANTHER" id="PTHR46481:SF6">
    <property type="entry name" value="ZINC FINGER BED DOMAIN-CONTAINING PROTEIN RICESLEEPER 2-LIKE"/>
    <property type="match status" value="1"/>
</dbReference>
<dbReference type="InParanoid" id="A0A3Q7JAU3"/>
<proteinExistence type="predicted"/>
<dbReference type="AlphaFoldDB" id="A0A3Q7JAU3"/>
<dbReference type="EnsemblPlants" id="Solyc12g044545.1.1">
    <property type="protein sequence ID" value="Solyc12g044545.1.1"/>
    <property type="gene ID" value="Solyc12g044545.1"/>
</dbReference>
<dbReference type="Proteomes" id="UP000004994">
    <property type="component" value="Chromosome 12"/>
</dbReference>
<protein>
    <recommendedName>
        <fullName evidence="3">HAT C-terminal dimerisation domain-containing protein</fullName>
    </recommendedName>
</protein>
<dbReference type="Gramene" id="Solyc12g044545.1.1">
    <property type="protein sequence ID" value="Solyc12g044545.1.1"/>
    <property type="gene ID" value="Solyc12g044545.1"/>
</dbReference>
<dbReference type="STRING" id="4081.A0A3Q7JAU3"/>
<dbReference type="OMA" id="YSHTYST"/>
<dbReference type="InterPro" id="IPR052035">
    <property type="entry name" value="ZnF_BED_domain_contain"/>
</dbReference>
<accession>A0A3Q7JAU3</accession>
<keyword evidence="2" id="KW-1185">Reference proteome</keyword>
<evidence type="ECO:0008006" key="3">
    <source>
        <dbReference type="Google" id="ProtNLM"/>
    </source>
</evidence>
<reference evidence="1" key="2">
    <citation type="submission" date="2019-01" db="UniProtKB">
        <authorList>
            <consortium name="EnsemblPlants"/>
        </authorList>
    </citation>
    <scope>IDENTIFICATION</scope>
    <source>
        <strain evidence="1">cv. Heinz 1706</strain>
    </source>
</reference>
<dbReference type="PANTHER" id="PTHR46481">
    <property type="entry name" value="ZINC FINGER BED DOMAIN-CONTAINING PROTEIN 4"/>
    <property type="match status" value="1"/>
</dbReference>
<sequence>MIPSRICLTSDMWTSAVSNGYMCLTTHYRVLIFRHVPPPHSGAVLGPLLIEFIKEWGIEKKIFTLTLDNASCNKGPFGCRQSFRRKLE</sequence>
<evidence type="ECO:0000313" key="2">
    <source>
        <dbReference type="Proteomes" id="UP000004994"/>
    </source>
</evidence>
<reference evidence="1" key="1">
    <citation type="journal article" date="2012" name="Nature">
        <title>The tomato genome sequence provides insights into fleshy fruit evolution.</title>
        <authorList>
            <consortium name="Tomato Genome Consortium"/>
        </authorList>
    </citation>
    <scope>NUCLEOTIDE SEQUENCE [LARGE SCALE GENOMIC DNA]</scope>
    <source>
        <strain evidence="1">cv. Heinz 1706</strain>
    </source>
</reference>
<evidence type="ECO:0000313" key="1">
    <source>
        <dbReference type="EnsemblPlants" id="Solyc12g044545.1.1"/>
    </source>
</evidence>